<name>A0A1D7V361_9LEPT</name>
<dbReference type="GO" id="GO:0008168">
    <property type="term" value="F:methyltransferase activity"/>
    <property type="evidence" value="ECO:0007669"/>
    <property type="project" value="UniProtKB-KW"/>
</dbReference>
<evidence type="ECO:0000313" key="4">
    <source>
        <dbReference type="Proteomes" id="UP000094197"/>
    </source>
</evidence>
<feature type="region of interest" description="Disordered" evidence="1">
    <location>
        <begin position="1"/>
        <end position="20"/>
    </location>
</feature>
<dbReference type="Gene3D" id="3.40.50.150">
    <property type="entry name" value="Vaccinia Virus protein VP39"/>
    <property type="match status" value="1"/>
</dbReference>
<dbReference type="EMBL" id="CP015218">
    <property type="protein sequence ID" value="AOP36249.1"/>
    <property type="molecule type" value="Genomic_DNA"/>
</dbReference>
<keyword evidence="3" id="KW-0808">Transferase</keyword>
<dbReference type="SUPFAM" id="SSF53335">
    <property type="entry name" value="S-adenosyl-L-methionine-dependent methyltransferases"/>
    <property type="match status" value="1"/>
</dbReference>
<evidence type="ECO:0000259" key="2">
    <source>
        <dbReference type="Pfam" id="PF13649"/>
    </source>
</evidence>
<dbReference type="CDD" id="cd02440">
    <property type="entry name" value="AdoMet_MTases"/>
    <property type="match status" value="1"/>
</dbReference>
<gene>
    <name evidence="3" type="ORF">A0128_19675</name>
</gene>
<reference evidence="3 4" key="1">
    <citation type="submission" date="2016-04" db="EMBL/GenBank/DDBJ databases">
        <title>Complete genome seqeunce of Leptospira alstonii serovar Room22.</title>
        <authorList>
            <person name="Nally J.E."/>
            <person name="Bayles D.O."/>
            <person name="Hurley D."/>
            <person name="Fanning S."/>
            <person name="McMahon B.J."/>
            <person name="Arent Z."/>
        </authorList>
    </citation>
    <scope>NUCLEOTIDE SEQUENCE [LARGE SCALE GENOMIC DNA]</scope>
    <source>
        <strain evidence="3 4">GWTS #1</strain>
    </source>
</reference>
<organism evidence="3 4">
    <name type="scientific">Leptospira tipperaryensis</name>
    <dbReference type="NCBI Taxonomy" id="2564040"/>
    <lineage>
        <taxon>Bacteria</taxon>
        <taxon>Pseudomonadati</taxon>
        <taxon>Spirochaetota</taxon>
        <taxon>Spirochaetia</taxon>
        <taxon>Leptospirales</taxon>
        <taxon>Leptospiraceae</taxon>
        <taxon>Leptospira</taxon>
    </lineage>
</organism>
<feature type="domain" description="Methyltransferase" evidence="2">
    <location>
        <begin position="102"/>
        <end position="197"/>
    </location>
</feature>
<dbReference type="AlphaFoldDB" id="A0A1D7V361"/>
<keyword evidence="3" id="KW-0489">Methyltransferase</keyword>
<dbReference type="KEGG" id="laj:A0128_19675"/>
<dbReference type="InterPro" id="IPR041698">
    <property type="entry name" value="Methyltransf_25"/>
</dbReference>
<evidence type="ECO:0000256" key="1">
    <source>
        <dbReference type="SAM" id="MobiDB-lite"/>
    </source>
</evidence>
<accession>A0A1D7V361</accession>
<dbReference type="Proteomes" id="UP000094197">
    <property type="component" value="Chromosome 2"/>
</dbReference>
<keyword evidence="4" id="KW-1185">Reference proteome</keyword>
<proteinExistence type="predicted"/>
<sequence length="265" mass="30765">MKSIWNQKKNSKDKNPTSKGQKIAVSLSEYKEKLKFGLKGKKEESSEDEGLTIGANGLPFETAYWRDIYGSGTDVDATFNAKEHARYAKSILNLMEINVNSIADFGFGKGILLKEMVKIFKPGRVLAIDPSEQMLDELIAQKWIRAWNISVLNTTVQELDLSYFVHLPFDLGICNSVVQYIEGDLKPVFEKLHRIVKYLYFSVPTKDDYIRMKKEIYFEDPYAFVRTKKQYMKMIEPYFRRVGFNLLESRLVADSRFTDQLFKDE</sequence>
<dbReference type="GO" id="GO:0032259">
    <property type="term" value="P:methylation"/>
    <property type="evidence" value="ECO:0007669"/>
    <property type="project" value="UniProtKB-KW"/>
</dbReference>
<dbReference type="InterPro" id="IPR029063">
    <property type="entry name" value="SAM-dependent_MTases_sf"/>
</dbReference>
<dbReference type="Pfam" id="PF13649">
    <property type="entry name" value="Methyltransf_25"/>
    <property type="match status" value="1"/>
</dbReference>
<evidence type="ECO:0000313" key="3">
    <source>
        <dbReference type="EMBL" id="AOP36249.1"/>
    </source>
</evidence>
<protein>
    <submittedName>
        <fullName evidence="3">Methyltransferase</fullName>
    </submittedName>
</protein>